<dbReference type="AlphaFoldDB" id="A3IYC8"/>
<organism evidence="1 2">
    <name type="scientific">Crocosphaera chwakensis CCY0110</name>
    <dbReference type="NCBI Taxonomy" id="391612"/>
    <lineage>
        <taxon>Bacteria</taxon>
        <taxon>Bacillati</taxon>
        <taxon>Cyanobacteriota</taxon>
        <taxon>Cyanophyceae</taxon>
        <taxon>Oscillatoriophycideae</taxon>
        <taxon>Chroococcales</taxon>
        <taxon>Aphanothecaceae</taxon>
        <taxon>Crocosphaera</taxon>
        <taxon>Crocosphaera chwakensis</taxon>
    </lineage>
</organism>
<evidence type="ECO:0000313" key="2">
    <source>
        <dbReference type="Proteomes" id="UP000003781"/>
    </source>
</evidence>
<gene>
    <name evidence="1" type="ORF">CY0110_06579</name>
</gene>
<dbReference type="EMBL" id="AAXW01000078">
    <property type="protein sequence ID" value="EAZ88536.1"/>
    <property type="molecule type" value="Genomic_DNA"/>
</dbReference>
<name>A3IYC8_9CHRO</name>
<protein>
    <submittedName>
        <fullName evidence="1">Uncharacterized protein</fullName>
    </submittedName>
</protein>
<feature type="non-terminal residue" evidence="1">
    <location>
        <position position="1"/>
    </location>
</feature>
<dbReference type="Proteomes" id="UP000003781">
    <property type="component" value="Unassembled WGS sequence"/>
</dbReference>
<comment type="caution">
    <text evidence="1">The sequence shown here is derived from an EMBL/GenBank/DDBJ whole genome shotgun (WGS) entry which is preliminary data.</text>
</comment>
<evidence type="ECO:0000313" key="1">
    <source>
        <dbReference type="EMBL" id="EAZ88536.1"/>
    </source>
</evidence>
<dbReference type="OrthoDB" id="465937at2"/>
<dbReference type="eggNOG" id="ENOG502ZIPZ">
    <property type="taxonomic scope" value="Bacteria"/>
</dbReference>
<accession>A3IYC8</accession>
<keyword evidence="2" id="KW-1185">Reference proteome</keyword>
<sequence>NKRASLVAIYENRVLRQIIAIVENKDEFQESLTFEMPSKLEGKSQSITTDLAISEEKYQVWHPLSDNLILSFQGNLSLACPQELTFDSFDLTVDWLPMPSLLYRGIRSFNASQFKQFTLQTFTTV</sequence>
<proteinExistence type="predicted"/>
<reference evidence="1 2" key="1">
    <citation type="submission" date="2007-03" db="EMBL/GenBank/DDBJ databases">
        <authorList>
            <person name="Stal L."/>
            <person name="Ferriera S."/>
            <person name="Johnson J."/>
            <person name="Kravitz S."/>
            <person name="Beeson K."/>
            <person name="Sutton G."/>
            <person name="Rogers Y.-H."/>
            <person name="Friedman R."/>
            <person name="Frazier M."/>
            <person name="Venter J.C."/>
        </authorList>
    </citation>
    <scope>NUCLEOTIDE SEQUENCE [LARGE SCALE GENOMIC DNA]</scope>
    <source>
        <strain evidence="1 2">CCY0110</strain>
    </source>
</reference>